<gene>
    <name evidence="9" type="ORF">E4N74_11075</name>
    <name evidence="8" type="ORF">E4N76_12120</name>
</gene>
<evidence type="ECO:0000256" key="4">
    <source>
        <dbReference type="ARBA" id="ARBA00022989"/>
    </source>
</evidence>
<dbReference type="InterPro" id="IPR000595">
    <property type="entry name" value="cNMP-bd_dom"/>
</dbReference>
<dbReference type="GO" id="GO:0005886">
    <property type="term" value="C:plasma membrane"/>
    <property type="evidence" value="ECO:0007669"/>
    <property type="project" value="UniProtKB-SubCell"/>
</dbReference>
<keyword evidence="3 6" id="KW-0812">Transmembrane</keyword>
<dbReference type="EMBL" id="CP038804">
    <property type="protein sequence ID" value="UTY34483.1"/>
    <property type="molecule type" value="Genomic_DNA"/>
</dbReference>
<evidence type="ECO:0000256" key="2">
    <source>
        <dbReference type="ARBA" id="ARBA00022475"/>
    </source>
</evidence>
<feature type="transmembrane region" description="Helical" evidence="6">
    <location>
        <begin position="201"/>
        <end position="220"/>
    </location>
</feature>
<protein>
    <submittedName>
        <fullName evidence="9">Cyclic nucleotide-binding domain-containing protein</fullName>
    </submittedName>
</protein>
<dbReference type="Pfam" id="PF03631">
    <property type="entry name" value="Virul_fac_BrkB"/>
    <property type="match status" value="1"/>
</dbReference>
<reference evidence="9" key="1">
    <citation type="submission" date="2019-04" db="EMBL/GenBank/DDBJ databases">
        <title>Whole genome sequencing of oral phylogroup 2 treponemes.</title>
        <authorList>
            <person name="Chan Y."/>
            <person name="Zeng H.H."/>
            <person name="Yu X.L."/>
            <person name="Leung W.K."/>
            <person name="Watt R.M."/>
        </authorList>
    </citation>
    <scope>NUCLEOTIDE SEQUENCE</scope>
    <source>
        <strain evidence="9">OMZ 835</strain>
        <strain evidence="8">OMZ 847</strain>
    </source>
</reference>
<dbReference type="Proteomes" id="UP001058682">
    <property type="component" value="Chromosome"/>
</dbReference>
<dbReference type="SUPFAM" id="SSF51206">
    <property type="entry name" value="cAMP-binding domain-like"/>
    <property type="match status" value="1"/>
</dbReference>
<evidence type="ECO:0000313" key="9">
    <source>
        <dbReference type="EMBL" id="UTY34483.1"/>
    </source>
</evidence>
<sequence length="443" mass="51382">MKREKSNSQKFLAWYTRVIQEQKKGLYDFNQKIYITIVSFVNNDLLTTAAAGAYNFLMSALPVFILTLTILLRVLKQSPQQIKEALRALSIFQNTINLDRFFYFLLNVNSFSFFEFIVLIFVLWMARRFFATIQHSIRKVYRKKIKITPLKTSLIVILGEIIVVIFLVFLFIFLITGSAVFRSDFAQPVFSTSLFSLLRNLFKFIPVIFMQLFVCLVYYLMPPIKPSFKTALLSSAACTLSYYFVKIFFSFFRSTAKFTLVYGLFTNVILVLIQVWFFFFFFVFFAQFMYVNQFFNSFIISQLYRLPKEDAPGFFNQLLRHLFISPPKEYGKQTIEIKAGETIFNYEDESSEIYYIIEGTVSVTRLNKILHFGKGDLFGEFACLLNGRRTGTAIAVTDCRLAVVPENVFLEAISVDGNLSRQALKMLAESLINHPPETLHRGC</sequence>
<organism evidence="9 10">
    <name type="scientific">Treponema putidum</name>
    <dbReference type="NCBI Taxonomy" id="221027"/>
    <lineage>
        <taxon>Bacteria</taxon>
        <taxon>Pseudomonadati</taxon>
        <taxon>Spirochaetota</taxon>
        <taxon>Spirochaetia</taxon>
        <taxon>Spirochaetales</taxon>
        <taxon>Treponemataceae</taxon>
        <taxon>Treponema</taxon>
    </lineage>
</organism>
<evidence type="ECO:0000256" key="1">
    <source>
        <dbReference type="ARBA" id="ARBA00004651"/>
    </source>
</evidence>
<evidence type="ECO:0000256" key="5">
    <source>
        <dbReference type="ARBA" id="ARBA00023136"/>
    </source>
</evidence>
<dbReference type="InterPro" id="IPR018490">
    <property type="entry name" value="cNMP-bd_dom_sf"/>
</dbReference>
<dbReference type="InterPro" id="IPR014710">
    <property type="entry name" value="RmlC-like_jellyroll"/>
</dbReference>
<comment type="subcellular location">
    <subcellularLocation>
        <location evidence="1">Cell membrane</location>
        <topology evidence="1">Multi-pass membrane protein</topology>
    </subcellularLocation>
</comment>
<feature type="transmembrane region" description="Helical" evidence="6">
    <location>
        <begin position="154"/>
        <end position="181"/>
    </location>
</feature>
<dbReference type="Proteomes" id="UP001059401">
    <property type="component" value="Chromosome"/>
</dbReference>
<feature type="transmembrane region" description="Helical" evidence="6">
    <location>
        <begin position="56"/>
        <end position="74"/>
    </location>
</feature>
<dbReference type="CDD" id="cd00038">
    <property type="entry name" value="CAP_ED"/>
    <property type="match status" value="1"/>
</dbReference>
<dbReference type="PROSITE" id="PS50042">
    <property type="entry name" value="CNMP_BINDING_3"/>
    <property type="match status" value="1"/>
</dbReference>
<feature type="transmembrane region" description="Helical" evidence="6">
    <location>
        <begin position="232"/>
        <end position="252"/>
    </location>
</feature>
<evidence type="ECO:0000313" key="11">
    <source>
        <dbReference type="Proteomes" id="UP001059401"/>
    </source>
</evidence>
<keyword evidence="2" id="KW-1003">Cell membrane</keyword>
<keyword evidence="5 6" id="KW-0472">Membrane</keyword>
<dbReference type="EMBL" id="CP038802">
    <property type="protein sequence ID" value="UTY29626.1"/>
    <property type="molecule type" value="Genomic_DNA"/>
</dbReference>
<dbReference type="Gene3D" id="2.60.120.10">
    <property type="entry name" value="Jelly Rolls"/>
    <property type="match status" value="1"/>
</dbReference>
<dbReference type="KEGG" id="tpk:JO40_04030"/>
<accession>A0AAE9MWC7</accession>
<evidence type="ECO:0000313" key="8">
    <source>
        <dbReference type="EMBL" id="UTY29626.1"/>
    </source>
</evidence>
<evidence type="ECO:0000256" key="3">
    <source>
        <dbReference type="ARBA" id="ARBA00022692"/>
    </source>
</evidence>
<evidence type="ECO:0000313" key="10">
    <source>
        <dbReference type="Proteomes" id="UP001058682"/>
    </source>
</evidence>
<feature type="transmembrane region" description="Helical" evidence="6">
    <location>
        <begin position="112"/>
        <end position="133"/>
    </location>
</feature>
<dbReference type="AlphaFoldDB" id="A0AAE9MWC7"/>
<dbReference type="Pfam" id="PF00027">
    <property type="entry name" value="cNMP_binding"/>
    <property type="match status" value="1"/>
</dbReference>
<keyword evidence="4 6" id="KW-1133">Transmembrane helix</keyword>
<dbReference type="RefSeq" id="WP_044978109.1">
    <property type="nucleotide sequence ID" value="NZ_CP009228.1"/>
</dbReference>
<dbReference type="InterPro" id="IPR017039">
    <property type="entry name" value="Virul_fac_BrkB"/>
</dbReference>
<feature type="transmembrane region" description="Helical" evidence="6">
    <location>
        <begin position="264"/>
        <end position="286"/>
    </location>
</feature>
<dbReference type="SMART" id="SM00100">
    <property type="entry name" value="cNMP"/>
    <property type="match status" value="1"/>
</dbReference>
<name>A0AAE9MWC7_9SPIR</name>
<proteinExistence type="predicted"/>
<feature type="domain" description="Cyclic nucleotide-binding" evidence="7">
    <location>
        <begin position="327"/>
        <end position="430"/>
    </location>
</feature>
<evidence type="ECO:0000259" key="7">
    <source>
        <dbReference type="PROSITE" id="PS50042"/>
    </source>
</evidence>
<evidence type="ECO:0000256" key="6">
    <source>
        <dbReference type="SAM" id="Phobius"/>
    </source>
</evidence>
<keyword evidence="11" id="KW-1185">Reference proteome</keyword>